<sequence length="237" mass="28296">TVSFITPRYWLEGCDSNSLRDFILQNSTLMEIIDFRSNRTIFKQTEDTLGIDTAITTVQKGKPVQDSFNLYLSKDNSLIKQLDNKRFRHLKVKQTALTEDRWIFEKPAIISRIENNADYLLGDDKKHRRFEGICEIGKGCSTGNNSIFRLIHLRNNVFEGMNGEKLHLKDNEIQALRLLIKNSDIQRYWWEKRNQYWIFLKNRDINDFPNIQLYLEKHRTKLEKSKEKYGLKNYYDY</sequence>
<dbReference type="GO" id="GO:0009307">
    <property type="term" value="P:DNA restriction-modification system"/>
    <property type="evidence" value="ECO:0007669"/>
    <property type="project" value="UniProtKB-KW"/>
</dbReference>
<dbReference type="PANTHER" id="PTHR33841">
    <property type="entry name" value="DNA METHYLTRANSFERASE YEEA-RELATED"/>
    <property type="match status" value="1"/>
</dbReference>
<keyword evidence="2" id="KW-0489">Methyltransferase</keyword>
<evidence type="ECO:0000256" key="2">
    <source>
        <dbReference type="ARBA" id="ARBA00022603"/>
    </source>
</evidence>
<organism evidence="7">
    <name type="scientific">marine sediment metagenome</name>
    <dbReference type="NCBI Taxonomy" id="412755"/>
    <lineage>
        <taxon>unclassified sequences</taxon>
        <taxon>metagenomes</taxon>
        <taxon>ecological metagenomes</taxon>
    </lineage>
</organism>
<protein>
    <recommendedName>
        <fullName evidence="1">site-specific DNA-methyltransferase (adenine-specific)</fullName>
        <ecNumber evidence="1">2.1.1.72</ecNumber>
    </recommendedName>
</protein>
<evidence type="ECO:0000313" key="7">
    <source>
        <dbReference type="EMBL" id="GAH16351.1"/>
    </source>
</evidence>
<dbReference type="InterPro" id="IPR050953">
    <property type="entry name" value="N4_N6_ade-DNA_methylase"/>
</dbReference>
<keyword evidence="4" id="KW-0680">Restriction system</keyword>
<keyword evidence="5" id="KW-0238">DNA-binding</keyword>
<evidence type="ECO:0000256" key="4">
    <source>
        <dbReference type="ARBA" id="ARBA00022747"/>
    </source>
</evidence>
<reference evidence="7" key="1">
    <citation type="journal article" date="2014" name="Front. Microbiol.">
        <title>High frequency of phylogenetically diverse reductive dehalogenase-homologous genes in deep subseafloor sedimentary metagenomes.</title>
        <authorList>
            <person name="Kawai M."/>
            <person name="Futagami T."/>
            <person name="Toyoda A."/>
            <person name="Takaki Y."/>
            <person name="Nishi S."/>
            <person name="Hori S."/>
            <person name="Arai W."/>
            <person name="Tsubouchi T."/>
            <person name="Morono Y."/>
            <person name="Uchiyama I."/>
            <person name="Ito T."/>
            <person name="Fujiyama A."/>
            <person name="Inagaki F."/>
            <person name="Takami H."/>
        </authorList>
    </citation>
    <scope>NUCLEOTIDE SEQUENCE</scope>
    <source>
        <strain evidence="7">Expedition CK06-06</strain>
    </source>
</reference>
<dbReference type="GO" id="GO:0009007">
    <property type="term" value="F:site-specific DNA-methyltransferase (adenine-specific) activity"/>
    <property type="evidence" value="ECO:0007669"/>
    <property type="project" value="UniProtKB-EC"/>
</dbReference>
<evidence type="ECO:0000256" key="6">
    <source>
        <dbReference type="ARBA" id="ARBA00047942"/>
    </source>
</evidence>
<keyword evidence="3" id="KW-0808">Transferase</keyword>
<comment type="caution">
    <text evidence="7">The sequence shown here is derived from an EMBL/GenBank/DDBJ whole genome shotgun (WGS) entry which is preliminary data.</text>
</comment>
<name>X1D6I3_9ZZZZ</name>
<gene>
    <name evidence="7" type="ORF">S01H4_56813</name>
</gene>
<dbReference type="InterPro" id="IPR029063">
    <property type="entry name" value="SAM-dependent_MTases_sf"/>
</dbReference>
<dbReference type="EC" id="2.1.1.72" evidence="1"/>
<evidence type="ECO:0000256" key="5">
    <source>
        <dbReference type="ARBA" id="ARBA00023125"/>
    </source>
</evidence>
<dbReference type="Gene3D" id="3.40.50.150">
    <property type="entry name" value="Vaccinia Virus protein VP39"/>
    <property type="match status" value="1"/>
</dbReference>
<feature type="non-terminal residue" evidence="7">
    <location>
        <position position="237"/>
    </location>
</feature>
<dbReference type="GO" id="GO:0032259">
    <property type="term" value="P:methylation"/>
    <property type="evidence" value="ECO:0007669"/>
    <property type="project" value="UniProtKB-KW"/>
</dbReference>
<dbReference type="AlphaFoldDB" id="X1D6I3"/>
<accession>X1D6I3</accession>
<dbReference type="PANTHER" id="PTHR33841:SF6">
    <property type="entry name" value="TYPE II METHYLTRANSFERASE M.HINDII"/>
    <property type="match status" value="1"/>
</dbReference>
<proteinExistence type="predicted"/>
<dbReference type="SUPFAM" id="SSF53335">
    <property type="entry name" value="S-adenosyl-L-methionine-dependent methyltransferases"/>
    <property type="match status" value="1"/>
</dbReference>
<dbReference type="EMBL" id="BART01032966">
    <property type="protein sequence ID" value="GAH16351.1"/>
    <property type="molecule type" value="Genomic_DNA"/>
</dbReference>
<feature type="non-terminal residue" evidence="7">
    <location>
        <position position="1"/>
    </location>
</feature>
<dbReference type="GO" id="GO:0003677">
    <property type="term" value="F:DNA binding"/>
    <property type="evidence" value="ECO:0007669"/>
    <property type="project" value="UniProtKB-KW"/>
</dbReference>
<evidence type="ECO:0000256" key="3">
    <source>
        <dbReference type="ARBA" id="ARBA00022679"/>
    </source>
</evidence>
<evidence type="ECO:0000256" key="1">
    <source>
        <dbReference type="ARBA" id="ARBA00011900"/>
    </source>
</evidence>
<comment type="catalytic activity">
    <reaction evidence="6">
        <text>a 2'-deoxyadenosine in DNA + S-adenosyl-L-methionine = an N(6)-methyl-2'-deoxyadenosine in DNA + S-adenosyl-L-homocysteine + H(+)</text>
        <dbReference type="Rhea" id="RHEA:15197"/>
        <dbReference type="Rhea" id="RHEA-COMP:12418"/>
        <dbReference type="Rhea" id="RHEA-COMP:12419"/>
        <dbReference type="ChEBI" id="CHEBI:15378"/>
        <dbReference type="ChEBI" id="CHEBI:57856"/>
        <dbReference type="ChEBI" id="CHEBI:59789"/>
        <dbReference type="ChEBI" id="CHEBI:90615"/>
        <dbReference type="ChEBI" id="CHEBI:90616"/>
        <dbReference type="EC" id="2.1.1.72"/>
    </reaction>
</comment>